<dbReference type="EMBL" id="AM114193">
    <property type="protein sequence ID" value="CAJ37692.1"/>
    <property type="molecule type" value="Genomic_DNA"/>
</dbReference>
<keyword evidence="2" id="KW-1185">Reference proteome</keyword>
<evidence type="ECO:0000313" key="2">
    <source>
        <dbReference type="Proteomes" id="UP000000663"/>
    </source>
</evidence>
<protein>
    <submittedName>
        <fullName evidence="1">Uncharacterized protein</fullName>
    </submittedName>
</protein>
<gene>
    <name evidence="1" type="ORF">RCIA192</name>
</gene>
<dbReference type="AlphaFoldDB" id="Q0W1Q1"/>
<dbReference type="KEGG" id="rci:RCIA192"/>
<accession>Q0W1Q1</accession>
<evidence type="ECO:0000313" key="1">
    <source>
        <dbReference type="EMBL" id="CAJ37692.1"/>
    </source>
</evidence>
<sequence length="71" mass="7924">MRHQGPDNASRVVDVDVGKPVQLTLGRETLICHAAEGPLPVQRFPDDAGRQRHRTLEKGMPEGALDLRREE</sequence>
<name>Q0W1Q1_METAR</name>
<dbReference type="Proteomes" id="UP000000663">
    <property type="component" value="Chromosome"/>
</dbReference>
<reference evidence="1 2" key="1">
    <citation type="journal article" date="2006" name="Science">
        <title>Genome of rice cluster I archaea -- the key methane producers in the rice rhizosphere.</title>
        <authorList>
            <person name="Erkel C."/>
            <person name="Kube M."/>
            <person name="Reinhardt R."/>
            <person name="Liesack W."/>
        </authorList>
    </citation>
    <scope>NUCLEOTIDE SEQUENCE [LARGE SCALE GENOMIC DNA]</scope>
    <source>
        <strain evidence="2">DSM 22066 / NBRC 105507 / MRE50</strain>
    </source>
</reference>
<dbReference type="STRING" id="351160.RCIA192"/>
<organism evidence="1 2">
    <name type="scientific">Methanocella arvoryzae (strain DSM 22066 / NBRC 105507 / MRE50)</name>
    <dbReference type="NCBI Taxonomy" id="351160"/>
    <lineage>
        <taxon>Archaea</taxon>
        <taxon>Methanobacteriati</taxon>
        <taxon>Methanobacteriota</taxon>
        <taxon>Stenosarchaea group</taxon>
        <taxon>Methanomicrobia</taxon>
        <taxon>Methanocellales</taxon>
        <taxon>Methanocellaceae</taxon>
        <taxon>Methanocella</taxon>
    </lineage>
</organism>
<proteinExistence type="predicted"/>